<comment type="caution">
    <text evidence="1">The sequence shown here is derived from an EMBL/GenBank/DDBJ whole genome shotgun (WGS) entry which is preliminary data.</text>
</comment>
<organism evidence="1 2">
    <name type="scientific">Eumeta variegata</name>
    <name type="common">Bagworm moth</name>
    <name type="synonym">Eumeta japonica</name>
    <dbReference type="NCBI Taxonomy" id="151549"/>
    <lineage>
        <taxon>Eukaryota</taxon>
        <taxon>Metazoa</taxon>
        <taxon>Ecdysozoa</taxon>
        <taxon>Arthropoda</taxon>
        <taxon>Hexapoda</taxon>
        <taxon>Insecta</taxon>
        <taxon>Pterygota</taxon>
        <taxon>Neoptera</taxon>
        <taxon>Endopterygota</taxon>
        <taxon>Lepidoptera</taxon>
        <taxon>Glossata</taxon>
        <taxon>Ditrysia</taxon>
        <taxon>Tineoidea</taxon>
        <taxon>Psychidae</taxon>
        <taxon>Oiketicinae</taxon>
        <taxon>Eumeta</taxon>
    </lineage>
</organism>
<protein>
    <submittedName>
        <fullName evidence="1">Uncharacterized protein</fullName>
    </submittedName>
</protein>
<gene>
    <name evidence="1" type="ORF">EVAR_66342_1</name>
</gene>
<accession>A0A4C2A3L1</accession>
<sequence length="327" mass="37451">MVGLFWRGNGDLRRLLPSTCTRDTFAQNRTTASRRPKRLAAGRGTTGLEYDLDMARHTYYRSPTVEIVGPIRRECGCCPFEFIDDLKYYVNSTMASPFYYYLGMHSRRCPELANLPLYMTLKRGVSKSNITYRRQLWAGAPQFEILPLARIQRRAFPNVDDSNPIDGPRIISDQRTEGRGRRGVRCGARLEYKQHHRFEYFMTGGCRLHFRRAPQFPDLKLARHFGAYVTPADCLGFVESLCVKRDVGRRLSVYKLEFTTLSKHNIIAYANTRRSTASRLSGERTRRGARAAACPTSSESCRLLNRSMHSAVNAFPYIDNCSVSLYP</sequence>
<name>A0A4C2A3L1_EUMVA</name>
<dbReference type="Proteomes" id="UP000299102">
    <property type="component" value="Unassembled WGS sequence"/>
</dbReference>
<keyword evidence="2" id="KW-1185">Reference proteome</keyword>
<dbReference type="EMBL" id="BGZK01002531">
    <property type="protein sequence ID" value="GBP94658.1"/>
    <property type="molecule type" value="Genomic_DNA"/>
</dbReference>
<evidence type="ECO:0000313" key="1">
    <source>
        <dbReference type="EMBL" id="GBP94658.1"/>
    </source>
</evidence>
<dbReference type="AlphaFoldDB" id="A0A4C2A3L1"/>
<proteinExistence type="predicted"/>
<evidence type="ECO:0000313" key="2">
    <source>
        <dbReference type="Proteomes" id="UP000299102"/>
    </source>
</evidence>
<reference evidence="1 2" key="1">
    <citation type="journal article" date="2019" name="Commun. Biol.">
        <title>The bagworm genome reveals a unique fibroin gene that provides high tensile strength.</title>
        <authorList>
            <person name="Kono N."/>
            <person name="Nakamura H."/>
            <person name="Ohtoshi R."/>
            <person name="Tomita M."/>
            <person name="Numata K."/>
            <person name="Arakawa K."/>
        </authorList>
    </citation>
    <scope>NUCLEOTIDE SEQUENCE [LARGE SCALE GENOMIC DNA]</scope>
</reference>